<gene>
    <name evidence="1" type="ORF">EZS28_053308</name>
</gene>
<feature type="non-terminal residue" evidence="1">
    <location>
        <position position="1"/>
    </location>
</feature>
<dbReference type="Proteomes" id="UP000324800">
    <property type="component" value="Unassembled WGS sequence"/>
</dbReference>
<dbReference type="EMBL" id="SNRW01042465">
    <property type="protein sequence ID" value="KAA6332169.1"/>
    <property type="molecule type" value="Genomic_DNA"/>
</dbReference>
<reference evidence="1 2" key="1">
    <citation type="submission" date="2019-03" db="EMBL/GenBank/DDBJ databases">
        <title>Single cell metagenomics reveals metabolic interactions within the superorganism composed of flagellate Streblomastix strix and complex community of Bacteroidetes bacteria on its surface.</title>
        <authorList>
            <person name="Treitli S.C."/>
            <person name="Kolisko M."/>
            <person name="Husnik F."/>
            <person name="Keeling P."/>
            <person name="Hampl V."/>
        </authorList>
    </citation>
    <scope>NUCLEOTIDE SEQUENCE [LARGE SCALE GENOMIC DNA]</scope>
    <source>
        <strain evidence="1">ST1C</strain>
    </source>
</reference>
<accession>A0A5J4REU9</accession>
<proteinExistence type="predicted"/>
<protein>
    <submittedName>
        <fullName evidence="1">Uncharacterized protein</fullName>
    </submittedName>
</protein>
<evidence type="ECO:0000313" key="2">
    <source>
        <dbReference type="Proteomes" id="UP000324800"/>
    </source>
</evidence>
<dbReference type="AlphaFoldDB" id="A0A5J4REU9"/>
<organism evidence="1 2">
    <name type="scientific">Streblomastix strix</name>
    <dbReference type="NCBI Taxonomy" id="222440"/>
    <lineage>
        <taxon>Eukaryota</taxon>
        <taxon>Metamonada</taxon>
        <taxon>Preaxostyla</taxon>
        <taxon>Oxymonadida</taxon>
        <taxon>Streblomastigidae</taxon>
        <taxon>Streblomastix</taxon>
    </lineage>
</organism>
<sequence>VCITGDKEDGNKDQGDVELGYCIIEGLYYYCSNDLKVEEEVDDVQVKFAQFGKATYYSGEKIYFYGGESIYYPGEKGDVIVDGIVQSVLADCYYKARRGVYTGDSNIVLICDGVDDWIYY</sequence>
<comment type="caution">
    <text evidence="1">The sequence shown here is derived from an EMBL/GenBank/DDBJ whole genome shotgun (WGS) entry which is preliminary data.</text>
</comment>
<evidence type="ECO:0000313" key="1">
    <source>
        <dbReference type="EMBL" id="KAA6332169.1"/>
    </source>
</evidence>
<name>A0A5J4REU9_9EUKA</name>